<evidence type="ECO:0008006" key="5">
    <source>
        <dbReference type="Google" id="ProtNLM"/>
    </source>
</evidence>
<evidence type="ECO:0000313" key="3">
    <source>
        <dbReference type="EMBL" id="RKP33171.1"/>
    </source>
</evidence>
<feature type="compositionally biased region" description="Low complexity" evidence="1">
    <location>
        <begin position="175"/>
        <end position="192"/>
    </location>
</feature>
<feature type="transmembrane region" description="Helical" evidence="2">
    <location>
        <begin position="103"/>
        <end position="127"/>
    </location>
</feature>
<feature type="non-terminal residue" evidence="3">
    <location>
        <position position="303"/>
    </location>
</feature>
<sequence length="303" mass="34040">MDPEFPPDGSHPVPSTKASSCVNDQAGSSFCSIRQIVYVSIIGVYSLVFLVTTVLFYLRGKYIRDIKLRSIRLTLLQAAMGYVLTMGILLASQDRRQVPCYVYLWGLHIGYYLWNTMLICRTLQFIVKARMSEDRMLWVVNLAQGERLCDCASQPRGRPALGPLLRKLVTPIRPLRQTTTPTPTPAGRLPGRNGPSDPALAPSDLFLCRHRCRALNRLLKYVFLGGLVLLLAYCLTIQLSNARFRASPPVISCHGTFSYYTPLLGMLALDMLVVYPVAAYLLWYVADAYRIRSELVKSILFSP</sequence>
<name>A0A4P9ZL21_9FUNG</name>
<proteinExistence type="predicted"/>
<dbReference type="Proteomes" id="UP000268162">
    <property type="component" value="Unassembled WGS sequence"/>
</dbReference>
<reference evidence="4" key="1">
    <citation type="journal article" date="2018" name="Nat. Microbiol.">
        <title>Leveraging single-cell genomics to expand the fungal tree of life.</title>
        <authorList>
            <person name="Ahrendt S.R."/>
            <person name="Quandt C.A."/>
            <person name="Ciobanu D."/>
            <person name="Clum A."/>
            <person name="Salamov A."/>
            <person name="Andreopoulos B."/>
            <person name="Cheng J.F."/>
            <person name="Woyke T."/>
            <person name="Pelin A."/>
            <person name="Henrissat B."/>
            <person name="Reynolds N.K."/>
            <person name="Benny G.L."/>
            <person name="Smith M.E."/>
            <person name="James T.Y."/>
            <person name="Grigoriev I.V."/>
        </authorList>
    </citation>
    <scope>NUCLEOTIDE SEQUENCE [LARGE SCALE GENOMIC DNA]</scope>
    <source>
        <strain evidence="4">RSA 468</strain>
    </source>
</reference>
<feature type="transmembrane region" description="Helical" evidence="2">
    <location>
        <begin position="218"/>
        <end position="239"/>
    </location>
</feature>
<accession>A0A4P9ZL21</accession>
<evidence type="ECO:0000313" key="4">
    <source>
        <dbReference type="Proteomes" id="UP000268162"/>
    </source>
</evidence>
<feature type="region of interest" description="Disordered" evidence="1">
    <location>
        <begin position="175"/>
        <end position="194"/>
    </location>
</feature>
<gene>
    <name evidence="3" type="ORF">BJ085DRAFT_34779</name>
</gene>
<organism evidence="3 4">
    <name type="scientific">Dimargaris cristalligena</name>
    <dbReference type="NCBI Taxonomy" id="215637"/>
    <lineage>
        <taxon>Eukaryota</taxon>
        <taxon>Fungi</taxon>
        <taxon>Fungi incertae sedis</taxon>
        <taxon>Zoopagomycota</taxon>
        <taxon>Kickxellomycotina</taxon>
        <taxon>Dimargaritomycetes</taxon>
        <taxon>Dimargaritales</taxon>
        <taxon>Dimargaritaceae</taxon>
        <taxon>Dimargaris</taxon>
    </lineage>
</organism>
<keyword evidence="2" id="KW-0812">Transmembrane</keyword>
<dbReference type="STRING" id="215637.A0A4P9ZL21"/>
<evidence type="ECO:0000256" key="1">
    <source>
        <dbReference type="SAM" id="MobiDB-lite"/>
    </source>
</evidence>
<dbReference type="EMBL" id="ML004267">
    <property type="protein sequence ID" value="RKP33171.1"/>
    <property type="molecule type" value="Genomic_DNA"/>
</dbReference>
<keyword evidence="2" id="KW-0472">Membrane</keyword>
<keyword evidence="2" id="KW-1133">Transmembrane helix</keyword>
<evidence type="ECO:0000256" key="2">
    <source>
        <dbReference type="SAM" id="Phobius"/>
    </source>
</evidence>
<protein>
    <recommendedName>
        <fullName evidence="5">G-protein coupled receptors family 3 profile domain-containing protein</fullName>
    </recommendedName>
</protein>
<dbReference type="AlphaFoldDB" id="A0A4P9ZL21"/>
<feature type="region of interest" description="Disordered" evidence="1">
    <location>
        <begin position="1"/>
        <end position="20"/>
    </location>
</feature>
<feature type="transmembrane region" description="Helical" evidence="2">
    <location>
        <begin position="259"/>
        <end position="283"/>
    </location>
</feature>
<feature type="transmembrane region" description="Helical" evidence="2">
    <location>
        <begin position="36"/>
        <end position="58"/>
    </location>
</feature>
<keyword evidence="4" id="KW-1185">Reference proteome</keyword>
<feature type="transmembrane region" description="Helical" evidence="2">
    <location>
        <begin position="70"/>
        <end position="91"/>
    </location>
</feature>